<comment type="similarity">
    <text evidence="1">Belongs to the ATP-dependent AMP-binding enzyme family.</text>
</comment>
<dbReference type="EMBL" id="BMMH01000005">
    <property type="protein sequence ID" value="GGL11505.1"/>
    <property type="molecule type" value="Genomic_DNA"/>
</dbReference>
<evidence type="ECO:0000256" key="2">
    <source>
        <dbReference type="ARBA" id="ARBA00022598"/>
    </source>
</evidence>
<gene>
    <name evidence="5" type="ORF">GCM10011588_27470</name>
</gene>
<dbReference type="PANTHER" id="PTHR43767">
    <property type="entry name" value="LONG-CHAIN-FATTY-ACID--COA LIGASE"/>
    <property type="match status" value="1"/>
</dbReference>
<reference evidence="5" key="1">
    <citation type="journal article" date="2014" name="Int. J. Syst. Evol. Microbiol.">
        <title>Complete genome sequence of Corynebacterium casei LMG S-19264T (=DSM 44701T), isolated from a smear-ripened cheese.</title>
        <authorList>
            <consortium name="US DOE Joint Genome Institute (JGI-PGF)"/>
            <person name="Walter F."/>
            <person name="Albersmeier A."/>
            <person name="Kalinowski J."/>
            <person name="Ruckert C."/>
        </authorList>
    </citation>
    <scope>NUCLEOTIDE SEQUENCE</scope>
    <source>
        <strain evidence="5">CGMCC 4.3508</strain>
    </source>
</reference>
<dbReference type="InterPro" id="IPR000873">
    <property type="entry name" value="AMP-dep_synth/lig_dom"/>
</dbReference>
<sequence length="551" mass="59841">MKSTMQQVPLTVARLLRHAVTTHPTARVVTATATGTRTSTFADLGVRSARLANALRALGIDGDQRVGTFQWNNTEHLEAYAAIPAMGAVLHTLNIRLSEPQLLFVIGHAEDRVLLVDAALVDRLAPLCAELSTIEHVIVSGSGSEETLRPLEGFHFRVHLYEKLLAEAEASFDWPTVNEDDAAAMCYTSGTTGDPKGVVYSHRSVYLHSMACAMGDAFGITTRDRVMPVVPMFHANAWGLPYAAMLVGADLILPDRFMRPEELVRLIETARPTVTAAVPTIWSDVLGRIRTHGGDLSSLRLLVGGGAPVPVSLQQDMAATTGVLMLQAWGMTETSPVALVGWPPVEESDPRHWGFRAKQGRLLGSIEARVVADDGTELPRDGRSAGEIEVRGPYVTAGYHGIDHSDALHNGWLRTGDIGTIDELGYIALTDRAKDIIKSGGEWISSVELESLVVAHPAVREAAAIGIPDDRWQERPLVMVAFHPGITASCAELREHLSGALAKWQLPDTWAITDTVPKTSVGKYDKKRIRQLYHDGEIIVLRTGRETAADD</sequence>
<evidence type="ECO:0000259" key="3">
    <source>
        <dbReference type="Pfam" id="PF00501"/>
    </source>
</evidence>
<dbReference type="Gene3D" id="3.40.50.12780">
    <property type="entry name" value="N-terminal domain of ligase-like"/>
    <property type="match status" value="1"/>
</dbReference>
<keyword evidence="2 5" id="KW-0436">Ligase</keyword>
<dbReference type="InterPro" id="IPR045851">
    <property type="entry name" value="AMP-bd_C_sf"/>
</dbReference>
<feature type="domain" description="AMP-binding enzyme C-terminal" evidence="4">
    <location>
        <begin position="448"/>
        <end position="523"/>
    </location>
</feature>
<feature type="domain" description="AMP-dependent synthetase/ligase" evidence="3">
    <location>
        <begin position="17"/>
        <end position="400"/>
    </location>
</feature>
<dbReference type="InterPro" id="IPR042099">
    <property type="entry name" value="ANL_N_sf"/>
</dbReference>
<protein>
    <submittedName>
        <fullName evidence="5">Long-chain-fatty-acid--CoA ligase</fullName>
    </submittedName>
</protein>
<dbReference type="CDD" id="cd12119">
    <property type="entry name" value="ttLC_FACS_AlkK_like"/>
    <property type="match status" value="1"/>
</dbReference>
<name>A0A917VSY9_9NOCA</name>
<accession>A0A917VSY9</accession>
<dbReference type="InterPro" id="IPR050237">
    <property type="entry name" value="ATP-dep_AMP-bd_enzyme"/>
</dbReference>
<evidence type="ECO:0000256" key="1">
    <source>
        <dbReference type="ARBA" id="ARBA00006432"/>
    </source>
</evidence>
<dbReference type="InterPro" id="IPR025110">
    <property type="entry name" value="AMP-bd_C"/>
</dbReference>
<dbReference type="Proteomes" id="UP000638263">
    <property type="component" value="Unassembled WGS sequence"/>
</dbReference>
<dbReference type="GO" id="GO:0016877">
    <property type="term" value="F:ligase activity, forming carbon-sulfur bonds"/>
    <property type="evidence" value="ECO:0007669"/>
    <property type="project" value="UniProtKB-ARBA"/>
</dbReference>
<comment type="caution">
    <text evidence="5">The sequence shown here is derived from an EMBL/GenBank/DDBJ whole genome shotgun (WGS) entry which is preliminary data.</text>
</comment>
<evidence type="ECO:0000313" key="6">
    <source>
        <dbReference type="Proteomes" id="UP000638263"/>
    </source>
</evidence>
<dbReference type="InterPro" id="IPR020845">
    <property type="entry name" value="AMP-binding_CS"/>
</dbReference>
<keyword evidence="6" id="KW-1185">Reference proteome</keyword>
<dbReference type="PROSITE" id="PS00455">
    <property type="entry name" value="AMP_BINDING"/>
    <property type="match status" value="1"/>
</dbReference>
<dbReference type="RefSeq" id="WP_062997969.1">
    <property type="nucleotide sequence ID" value="NZ_BMMH01000005.1"/>
</dbReference>
<dbReference type="NCBIfam" id="NF004837">
    <property type="entry name" value="PRK06187.1"/>
    <property type="match status" value="1"/>
</dbReference>
<dbReference type="Pfam" id="PF13193">
    <property type="entry name" value="AMP-binding_C"/>
    <property type="match status" value="1"/>
</dbReference>
<evidence type="ECO:0000259" key="4">
    <source>
        <dbReference type="Pfam" id="PF13193"/>
    </source>
</evidence>
<reference evidence="5" key="2">
    <citation type="submission" date="2020-09" db="EMBL/GenBank/DDBJ databases">
        <authorList>
            <person name="Sun Q."/>
            <person name="Zhou Y."/>
        </authorList>
    </citation>
    <scope>NUCLEOTIDE SEQUENCE</scope>
    <source>
        <strain evidence="5">CGMCC 4.3508</strain>
    </source>
</reference>
<dbReference type="PANTHER" id="PTHR43767:SF11">
    <property type="entry name" value="MEDIUM-CHAIN-FATTY-ACID--COA LIGASE"/>
    <property type="match status" value="1"/>
</dbReference>
<dbReference type="FunFam" id="3.30.300.30:FF:000008">
    <property type="entry name" value="2,3-dihydroxybenzoate-AMP ligase"/>
    <property type="match status" value="1"/>
</dbReference>
<dbReference type="SUPFAM" id="SSF56801">
    <property type="entry name" value="Acetyl-CoA synthetase-like"/>
    <property type="match status" value="1"/>
</dbReference>
<dbReference type="AlphaFoldDB" id="A0A917VSY9"/>
<dbReference type="Gene3D" id="3.30.300.30">
    <property type="match status" value="1"/>
</dbReference>
<dbReference type="Pfam" id="PF00501">
    <property type="entry name" value="AMP-binding"/>
    <property type="match status" value="1"/>
</dbReference>
<organism evidence="5 6">
    <name type="scientific">Nocardia jinanensis</name>
    <dbReference type="NCBI Taxonomy" id="382504"/>
    <lineage>
        <taxon>Bacteria</taxon>
        <taxon>Bacillati</taxon>
        <taxon>Actinomycetota</taxon>
        <taxon>Actinomycetes</taxon>
        <taxon>Mycobacteriales</taxon>
        <taxon>Nocardiaceae</taxon>
        <taxon>Nocardia</taxon>
    </lineage>
</organism>
<evidence type="ECO:0000313" key="5">
    <source>
        <dbReference type="EMBL" id="GGL11505.1"/>
    </source>
</evidence>
<proteinExistence type="inferred from homology"/>